<evidence type="ECO:0000313" key="2">
    <source>
        <dbReference type="Proteomes" id="UP000587462"/>
    </source>
</evidence>
<gene>
    <name evidence="1" type="ORF">HG542_03080</name>
</gene>
<comment type="caution">
    <text evidence="1">The sequence shown here is derived from an EMBL/GenBank/DDBJ whole genome shotgun (WGS) entry which is preliminary data.</text>
</comment>
<evidence type="ECO:0000313" key="1">
    <source>
        <dbReference type="EMBL" id="NVK76639.1"/>
    </source>
</evidence>
<keyword evidence="2" id="KW-1185">Reference proteome</keyword>
<dbReference type="AlphaFoldDB" id="A0A7Y7B094"/>
<dbReference type="Proteomes" id="UP000587462">
    <property type="component" value="Unassembled WGS sequence"/>
</dbReference>
<dbReference type="EMBL" id="JABBXF010000004">
    <property type="protein sequence ID" value="NVK76639.1"/>
    <property type="molecule type" value="Genomic_DNA"/>
</dbReference>
<organism evidence="1 2">
    <name type="scientific">Streptomyces morookaense</name>
    <name type="common">Streptoverticillium morookaense</name>
    <dbReference type="NCBI Taxonomy" id="1970"/>
    <lineage>
        <taxon>Bacteria</taxon>
        <taxon>Bacillati</taxon>
        <taxon>Actinomycetota</taxon>
        <taxon>Actinomycetes</taxon>
        <taxon>Kitasatosporales</taxon>
        <taxon>Streptomycetaceae</taxon>
        <taxon>Streptomyces</taxon>
    </lineage>
</organism>
<proteinExistence type="predicted"/>
<accession>A0A7Y7B094</accession>
<sequence>MIHISETLTVQTVEDFLTADELAQLNKIMDIELRSTAWRPAHQAEVLPAPADAEDILQVATARALPAIRRAMPSVRAAAAWGFTELGEGQKVPTHLDGIPAPAAPPRRIGRIGVTIGDAEQGGLFYIETTSSPLPWTGALVGEPEGYVPGTPLTRCLSHQAAAVREHAEEAGWLEAVPTSRWTAHAPAGVAVAYGAHLIHGVTPVVRGRVRKFVTDLTDRPASGRGA</sequence>
<protein>
    <submittedName>
        <fullName evidence="1">Uncharacterized protein</fullName>
    </submittedName>
</protein>
<name>A0A7Y7B094_STRMO</name>
<reference evidence="1 2" key="1">
    <citation type="submission" date="2020-04" db="EMBL/GenBank/DDBJ databases">
        <title>Draft Genome Sequence of Streptomyces morookaense DSM 40503, an 8-azaguanine-producing strain.</title>
        <authorList>
            <person name="Qi J."/>
            <person name="Gao J.-M."/>
        </authorList>
    </citation>
    <scope>NUCLEOTIDE SEQUENCE [LARGE SCALE GENOMIC DNA]</scope>
    <source>
        <strain evidence="1 2">DSM 40503</strain>
    </source>
</reference>
<dbReference type="RefSeq" id="WP_171078419.1">
    <property type="nucleotide sequence ID" value="NZ_BNBU01000001.1"/>
</dbReference>